<comment type="caution">
    <text evidence="1">The sequence shown here is derived from an EMBL/GenBank/DDBJ whole genome shotgun (WGS) entry which is preliminary data.</text>
</comment>
<gene>
    <name evidence="1" type="ORF">S03H2_58349</name>
</gene>
<dbReference type="AlphaFoldDB" id="X1L1I3"/>
<name>X1L1I3_9ZZZZ</name>
<proteinExistence type="predicted"/>
<evidence type="ECO:0000313" key="1">
    <source>
        <dbReference type="EMBL" id="GAH88018.1"/>
    </source>
</evidence>
<sequence length="189" mass="22088">MTDMEETFYDSLSISFEHSVKSAIYLFDERSDTITTEETSFTSIDYTRNTDLSNNNELIGFGETTLFEDFIIYSDPFNVIYEADIDMDGKRDYKHVIDVDQNGKVDIIRFGVESGENSEIVIWHTIIQDFEGEEQFYHSQEGAKQRTEWFDIRDDIFADNNFQLDDLLVLIFFSRIAPYRIPAIFNVLA</sequence>
<organism evidence="1">
    <name type="scientific">marine sediment metagenome</name>
    <dbReference type="NCBI Taxonomy" id="412755"/>
    <lineage>
        <taxon>unclassified sequences</taxon>
        <taxon>metagenomes</taxon>
        <taxon>ecological metagenomes</taxon>
    </lineage>
</organism>
<protein>
    <submittedName>
        <fullName evidence="1">Uncharacterized protein</fullName>
    </submittedName>
</protein>
<dbReference type="EMBL" id="BARU01037447">
    <property type="protein sequence ID" value="GAH88018.1"/>
    <property type="molecule type" value="Genomic_DNA"/>
</dbReference>
<accession>X1L1I3</accession>
<reference evidence="1" key="1">
    <citation type="journal article" date="2014" name="Front. Microbiol.">
        <title>High frequency of phylogenetically diverse reductive dehalogenase-homologous genes in deep subseafloor sedimentary metagenomes.</title>
        <authorList>
            <person name="Kawai M."/>
            <person name="Futagami T."/>
            <person name="Toyoda A."/>
            <person name="Takaki Y."/>
            <person name="Nishi S."/>
            <person name="Hori S."/>
            <person name="Arai W."/>
            <person name="Tsubouchi T."/>
            <person name="Morono Y."/>
            <person name="Uchiyama I."/>
            <person name="Ito T."/>
            <person name="Fujiyama A."/>
            <person name="Inagaki F."/>
            <person name="Takami H."/>
        </authorList>
    </citation>
    <scope>NUCLEOTIDE SEQUENCE</scope>
    <source>
        <strain evidence="1">Expedition CK06-06</strain>
    </source>
</reference>